<sequence>MQYFVLYQQNNAKTNMYIISSSWEISQTVLNSVEYWSIHTDKIFIFKEDRKITLYNGTIILSKLGIDFRLYFLPYMDLKFDSLFPRERTSQIRESIILLILLNWPSW</sequence>
<evidence type="ECO:0000313" key="2">
    <source>
        <dbReference type="Proteomes" id="UP000295252"/>
    </source>
</evidence>
<gene>
    <name evidence="1" type="ORF">GSCOC_T00042018001</name>
</gene>
<accession>A0A068V2A6</accession>
<dbReference type="Gramene" id="CDP14639">
    <property type="protein sequence ID" value="CDP14639"/>
    <property type="gene ID" value="GSCOC_T00042018001"/>
</dbReference>
<keyword evidence="2" id="KW-1185">Reference proteome</keyword>
<dbReference type="AlphaFoldDB" id="A0A068V2A6"/>
<dbReference type="Proteomes" id="UP000295252">
    <property type="component" value="Chromosome V"/>
</dbReference>
<evidence type="ECO:0000313" key="1">
    <source>
        <dbReference type="EMBL" id="CDP14639.1"/>
    </source>
</evidence>
<reference evidence="2" key="1">
    <citation type="journal article" date="2014" name="Science">
        <title>The coffee genome provides insight into the convergent evolution of caffeine biosynthesis.</title>
        <authorList>
            <person name="Denoeud F."/>
            <person name="Carretero-Paulet L."/>
            <person name="Dereeper A."/>
            <person name="Droc G."/>
            <person name="Guyot R."/>
            <person name="Pietrella M."/>
            <person name="Zheng C."/>
            <person name="Alberti A."/>
            <person name="Anthony F."/>
            <person name="Aprea G."/>
            <person name="Aury J.M."/>
            <person name="Bento P."/>
            <person name="Bernard M."/>
            <person name="Bocs S."/>
            <person name="Campa C."/>
            <person name="Cenci A."/>
            <person name="Combes M.C."/>
            <person name="Crouzillat D."/>
            <person name="Da Silva C."/>
            <person name="Daddiego L."/>
            <person name="De Bellis F."/>
            <person name="Dussert S."/>
            <person name="Garsmeur O."/>
            <person name="Gayraud T."/>
            <person name="Guignon V."/>
            <person name="Jahn K."/>
            <person name="Jamilloux V."/>
            <person name="Joet T."/>
            <person name="Labadie K."/>
            <person name="Lan T."/>
            <person name="Leclercq J."/>
            <person name="Lepelley M."/>
            <person name="Leroy T."/>
            <person name="Li L.T."/>
            <person name="Librado P."/>
            <person name="Lopez L."/>
            <person name="Munoz A."/>
            <person name="Noel B."/>
            <person name="Pallavicini A."/>
            <person name="Perrotta G."/>
            <person name="Poncet V."/>
            <person name="Pot D."/>
            <person name="Priyono X."/>
            <person name="Rigoreau M."/>
            <person name="Rouard M."/>
            <person name="Rozas J."/>
            <person name="Tranchant-Dubreuil C."/>
            <person name="VanBuren R."/>
            <person name="Zhang Q."/>
            <person name="Andrade A.C."/>
            <person name="Argout X."/>
            <person name="Bertrand B."/>
            <person name="de Kochko A."/>
            <person name="Graziosi G."/>
            <person name="Henry R.J."/>
            <person name="Jayarama X."/>
            <person name="Ming R."/>
            <person name="Nagai C."/>
            <person name="Rounsley S."/>
            <person name="Sankoff D."/>
            <person name="Giuliano G."/>
            <person name="Albert V.A."/>
            <person name="Wincker P."/>
            <person name="Lashermes P."/>
        </authorList>
    </citation>
    <scope>NUCLEOTIDE SEQUENCE [LARGE SCALE GENOMIC DNA]</scope>
    <source>
        <strain evidence="2">cv. DH200-94</strain>
    </source>
</reference>
<dbReference type="InParanoid" id="A0A068V2A6"/>
<name>A0A068V2A6_COFCA</name>
<organism evidence="1 2">
    <name type="scientific">Coffea canephora</name>
    <name type="common">Robusta coffee</name>
    <dbReference type="NCBI Taxonomy" id="49390"/>
    <lineage>
        <taxon>Eukaryota</taxon>
        <taxon>Viridiplantae</taxon>
        <taxon>Streptophyta</taxon>
        <taxon>Embryophyta</taxon>
        <taxon>Tracheophyta</taxon>
        <taxon>Spermatophyta</taxon>
        <taxon>Magnoliopsida</taxon>
        <taxon>eudicotyledons</taxon>
        <taxon>Gunneridae</taxon>
        <taxon>Pentapetalae</taxon>
        <taxon>asterids</taxon>
        <taxon>lamiids</taxon>
        <taxon>Gentianales</taxon>
        <taxon>Rubiaceae</taxon>
        <taxon>Ixoroideae</taxon>
        <taxon>Gardenieae complex</taxon>
        <taxon>Bertiereae - Coffeeae clade</taxon>
        <taxon>Coffeeae</taxon>
        <taxon>Coffea</taxon>
    </lineage>
</organism>
<proteinExistence type="predicted"/>
<dbReference type="EMBL" id="HG739174">
    <property type="protein sequence ID" value="CDP14639.1"/>
    <property type="molecule type" value="Genomic_DNA"/>
</dbReference>
<protein>
    <submittedName>
        <fullName evidence="1">Uncharacterized protein</fullName>
    </submittedName>
</protein>